<reference evidence="1 2" key="1">
    <citation type="journal article" date="2024" name="J. Plant Pathol.">
        <title>Sequence and assembly of the genome of Seiridium unicorne, isolate CBS 538.82, causal agent of cypress canker disease.</title>
        <authorList>
            <person name="Scali E."/>
            <person name="Rocca G.D."/>
            <person name="Danti R."/>
            <person name="Garbelotto M."/>
            <person name="Barberini S."/>
            <person name="Baroncelli R."/>
            <person name="Emiliani G."/>
        </authorList>
    </citation>
    <scope>NUCLEOTIDE SEQUENCE [LARGE SCALE GENOMIC DNA]</scope>
    <source>
        <strain evidence="1 2">BM-138-508</strain>
    </source>
</reference>
<accession>A0ABR2UDW8</accession>
<keyword evidence="2" id="KW-1185">Reference proteome</keyword>
<dbReference type="EMBL" id="JARVKF010000448">
    <property type="protein sequence ID" value="KAK9412825.1"/>
    <property type="molecule type" value="Genomic_DNA"/>
</dbReference>
<dbReference type="Proteomes" id="UP001408356">
    <property type="component" value="Unassembled WGS sequence"/>
</dbReference>
<name>A0ABR2UDW8_9PEZI</name>
<sequence>MQGKKESVTSAQDPEPQKWPYYKIHDKEATLPDRPGSYKVHTILIDSDEGRAYEKLTSDAERLEYMREHSVDSWWVVQVDTAFVEDNAAGKKYEIKMKSPAYEWLKKFLHQDGSSPEPGTKGFDEMLQYYKEHATTIKDAPVITSGSCASQD</sequence>
<protein>
    <submittedName>
        <fullName evidence="1">Uncharacterized protein</fullName>
    </submittedName>
</protein>
<evidence type="ECO:0000313" key="2">
    <source>
        <dbReference type="Proteomes" id="UP001408356"/>
    </source>
</evidence>
<gene>
    <name evidence="1" type="ORF">SUNI508_12334</name>
</gene>
<comment type="caution">
    <text evidence="1">The sequence shown here is derived from an EMBL/GenBank/DDBJ whole genome shotgun (WGS) entry which is preliminary data.</text>
</comment>
<evidence type="ECO:0000313" key="1">
    <source>
        <dbReference type="EMBL" id="KAK9412825.1"/>
    </source>
</evidence>
<organism evidence="1 2">
    <name type="scientific">Seiridium unicorne</name>
    <dbReference type="NCBI Taxonomy" id="138068"/>
    <lineage>
        <taxon>Eukaryota</taxon>
        <taxon>Fungi</taxon>
        <taxon>Dikarya</taxon>
        <taxon>Ascomycota</taxon>
        <taxon>Pezizomycotina</taxon>
        <taxon>Sordariomycetes</taxon>
        <taxon>Xylariomycetidae</taxon>
        <taxon>Amphisphaeriales</taxon>
        <taxon>Sporocadaceae</taxon>
        <taxon>Seiridium</taxon>
    </lineage>
</organism>
<proteinExistence type="predicted"/>